<dbReference type="RefSeq" id="WP_344603738.1">
    <property type="nucleotide sequence ID" value="NZ_BAAAHE010000013.1"/>
</dbReference>
<comment type="subcellular location">
    <subcellularLocation>
        <location evidence="1">Cell membrane</location>
        <topology evidence="1">Multi-pass membrane protein</topology>
    </subcellularLocation>
</comment>
<dbReference type="Gene3D" id="3.30.240.20">
    <property type="entry name" value="bsu07140 like domains"/>
    <property type="match status" value="1"/>
</dbReference>
<gene>
    <name evidence="9" type="ORF">GCM10009547_17690</name>
</gene>
<organism evidence="9 10">
    <name type="scientific">Sporichthya brevicatena</name>
    <dbReference type="NCBI Taxonomy" id="171442"/>
    <lineage>
        <taxon>Bacteria</taxon>
        <taxon>Bacillati</taxon>
        <taxon>Actinomycetota</taxon>
        <taxon>Actinomycetes</taxon>
        <taxon>Sporichthyales</taxon>
        <taxon>Sporichthyaceae</taxon>
        <taxon>Sporichthya</taxon>
    </lineage>
</organism>
<evidence type="ECO:0000256" key="6">
    <source>
        <dbReference type="ARBA" id="ARBA00023136"/>
    </source>
</evidence>
<protein>
    <submittedName>
        <fullName evidence="9">DUF421 domain-containing protein</fullName>
    </submittedName>
</protein>
<accession>A0ABN1GQ12</accession>
<evidence type="ECO:0000256" key="1">
    <source>
        <dbReference type="ARBA" id="ARBA00004651"/>
    </source>
</evidence>
<evidence type="ECO:0000259" key="8">
    <source>
        <dbReference type="Pfam" id="PF04239"/>
    </source>
</evidence>
<feature type="transmembrane region" description="Helical" evidence="7">
    <location>
        <begin position="35"/>
        <end position="59"/>
    </location>
</feature>
<evidence type="ECO:0000256" key="4">
    <source>
        <dbReference type="ARBA" id="ARBA00022692"/>
    </source>
</evidence>
<feature type="transmembrane region" description="Helical" evidence="7">
    <location>
        <begin position="65"/>
        <end position="86"/>
    </location>
</feature>
<evidence type="ECO:0000313" key="10">
    <source>
        <dbReference type="Proteomes" id="UP001500957"/>
    </source>
</evidence>
<dbReference type="InterPro" id="IPR007353">
    <property type="entry name" value="DUF421"/>
</dbReference>
<sequence length="169" mass="17689">MDYSLTWPEAAAVVLTAIGMYVALLVLIRLAGRRLVAALTVYDLALGLCLGSIVGRSILGHTPSLPAGVLGFVTLFLLHAGTRHLLGNPRVDRLLGGGPVLVMRDGQVLAEALRGAQLSEDDLRAALRRAGIGSYADVGVAIVERTGTISILRPGQATADVLTGVEGWR</sequence>
<evidence type="ECO:0000313" key="9">
    <source>
        <dbReference type="EMBL" id="GAA0616120.1"/>
    </source>
</evidence>
<dbReference type="EMBL" id="BAAAHE010000013">
    <property type="protein sequence ID" value="GAA0616120.1"/>
    <property type="molecule type" value="Genomic_DNA"/>
</dbReference>
<keyword evidence="4 7" id="KW-0812">Transmembrane</keyword>
<name>A0ABN1GQ12_9ACTN</name>
<proteinExistence type="inferred from homology"/>
<feature type="transmembrane region" description="Helical" evidence="7">
    <location>
        <begin position="6"/>
        <end position="28"/>
    </location>
</feature>
<dbReference type="PANTHER" id="PTHR34582:SF6">
    <property type="entry name" value="UPF0702 TRANSMEMBRANE PROTEIN YCAP"/>
    <property type="match status" value="1"/>
</dbReference>
<keyword evidence="3" id="KW-1003">Cell membrane</keyword>
<keyword evidence="10" id="KW-1185">Reference proteome</keyword>
<evidence type="ECO:0000256" key="2">
    <source>
        <dbReference type="ARBA" id="ARBA00006448"/>
    </source>
</evidence>
<feature type="domain" description="YetF C-terminal" evidence="8">
    <location>
        <begin position="88"/>
        <end position="156"/>
    </location>
</feature>
<dbReference type="PANTHER" id="PTHR34582">
    <property type="entry name" value="UPF0702 TRANSMEMBRANE PROTEIN YCAP"/>
    <property type="match status" value="1"/>
</dbReference>
<dbReference type="Pfam" id="PF04239">
    <property type="entry name" value="DUF421"/>
    <property type="match status" value="1"/>
</dbReference>
<comment type="caution">
    <text evidence="9">The sequence shown here is derived from an EMBL/GenBank/DDBJ whole genome shotgun (WGS) entry which is preliminary data.</text>
</comment>
<dbReference type="InterPro" id="IPR023090">
    <property type="entry name" value="UPF0702_alpha/beta_dom_sf"/>
</dbReference>
<dbReference type="Proteomes" id="UP001500957">
    <property type="component" value="Unassembled WGS sequence"/>
</dbReference>
<keyword evidence="5 7" id="KW-1133">Transmembrane helix</keyword>
<reference evidence="9 10" key="1">
    <citation type="journal article" date="2019" name="Int. J. Syst. Evol. Microbiol.">
        <title>The Global Catalogue of Microorganisms (GCM) 10K type strain sequencing project: providing services to taxonomists for standard genome sequencing and annotation.</title>
        <authorList>
            <consortium name="The Broad Institute Genomics Platform"/>
            <consortium name="The Broad Institute Genome Sequencing Center for Infectious Disease"/>
            <person name="Wu L."/>
            <person name="Ma J."/>
        </authorList>
    </citation>
    <scope>NUCLEOTIDE SEQUENCE [LARGE SCALE GENOMIC DNA]</scope>
    <source>
        <strain evidence="9 10">JCM 10671</strain>
    </source>
</reference>
<evidence type="ECO:0000256" key="7">
    <source>
        <dbReference type="SAM" id="Phobius"/>
    </source>
</evidence>
<comment type="similarity">
    <text evidence="2">Belongs to the UPF0702 family.</text>
</comment>
<evidence type="ECO:0000256" key="3">
    <source>
        <dbReference type="ARBA" id="ARBA00022475"/>
    </source>
</evidence>
<evidence type="ECO:0000256" key="5">
    <source>
        <dbReference type="ARBA" id="ARBA00022989"/>
    </source>
</evidence>
<keyword evidence="6 7" id="KW-0472">Membrane</keyword>